<name>A0A1M6JZ50_9FIRM</name>
<sequence>MNIIEHIYHVGDLKTLNGLECNPYLLIDGEEGVLFDPGSKLDFEIVLENIKKLIDIDKIKYIVLHHQDPDFCSSVPLFENAGVKAEIVTSWRTMTLVQYYGIQSEYYLLEEHEHELVMGSGRVLRFLPTPYLHFAGAFATYDTKTEVLFSSDLFGAFSNNSTLYADDEYMDKMLAFHEDYMPSNSVLRPVMDTLSRISITMILPQHGSIINKEIPKYIKALRTLECGTLLTPIKKNLLASGGHLRIFNDLMKRLMALYGREKVLAIFRSIDAITISPEEKITEYAGNPVEVFNTILDEIKAQAGMIWIASIEPYVRKLTATYEIQMPTVFESLIKKMGQENEKLQEMNQSLEQTIKAVNERLNKNSITGLFNEVFLKSLLMEELGNENWRDIGAFACIDIDSFSNYKLLFGLEEENIALNNMAYILKEQFGYNAVFKMESTDFGVYLKGYDRRDLIEKMEEVRILISKSELFLAKITVSIGIAFPDEIKLDLSSSEMTATQYMELGFTRLRGAKRAGKNRVCSVGQEELASVLAKSVLIVDSDRTNAEVLKTFIEKLGAEVLIAEDGYQAFEMAEENLPNVIITEINTPKLDGFLLKEKLSSNSKTKNIEVIYLSFQKDEDSVNRALELGVTHYMKKPYLLSELLGLVKRNIKEVN</sequence>
<evidence type="ECO:0000256" key="3">
    <source>
        <dbReference type="PROSITE-ProRule" id="PRU00169"/>
    </source>
</evidence>
<evidence type="ECO:0000313" key="7">
    <source>
        <dbReference type="EMBL" id="SHJ51951.1"/>
    </source>
</evidence>
<dbReference type="InterPro" id="IPR001279">
    <property type="entry name" value="Metallo-B-lactamas"/>
</dbReference>
<dbReference type="InterPro" id="IPR029787">
    <property type="entry name" value="Nucleotide_cyclase"/>
</dbReference>
<protein>
    <recommendedName>
        <fullName evidence="1">Stage 0 sporulation protein A homolog</fullName>
    </recommendedName>
</protein>
<dbReference type="SUPFAM" id="SSF52172">
    <property type="entry name" value="CheY-like"/>
    <property type="match status" value="1"/>
</dbReference>
<dbReference type="PANTHER" id="PTHR43041">
    <property type="entry name" value="HYDROLASE, METALLO-BETA-LACTAMASE SUPERFAMILY"/>
    <property type="match status" value="1"/>
</dbReference>
<dbReference type="PANTHER" id="PTHR43041:SF1">
    <property type="entry name" value="METALLO-BETA-LACTAMASE DOMAIN-CONTAINING PROTEIN"/>
    <property type="match status" value="1"/>
</dbReference>
<dbReference type="OrthoDB" id="9768433at2"/>
<keyword evidence="4" id="KW-0175">Coiled coil</keyword>
<comment type="function">
    <text evidence="2">May play the central regulatory role in sporulation. It may be an element of the effector pathway responsible for the activation of sporulation genes in response to nutritional stress. Spo0A may act in concert with spo0H (a sigma factor) to control the expression of some genes that are critical to the sporulation process.</text>
</comment>
<dbReference type="Pfam" id="PF19583">
    <property type="entry name" value="ODP"/>
    <property type="match status" value="1"/>
</dbReference>
<gene>
    <name evidence="7" type="ORF">SAMN02745691_02094</name>
</gene>
<evidence type="ECO:0000259" key="6">
    <source>
        <dbReference type="PROSITE" id="PS50887"/>
    </source>
</evidence>
<evidence type="ECO:0000259" key="5">
    <source>
        <dbReference type="PROSITE" id="PS50110"/>
    </source>
</evidence>
<dbReference type="PROSITE" id="PS50887">
    <property type="entry name" value="GGDEF"/>
    <property type="match status" value="1"/>
</dbReference>
<dbReference type="EMBL" id="FQYT01000024">
    <property type="protein sequence ID" value="SHJ51951.1"/>
    <property type="molecule type" value="Genomic_DNA"/>
</dbReference>
<dbReference type="STRING" id="1122934.SAMN02745691_02094"/>
<dbReference type="Gene3D" id="3.60.15.10">
    <property type="entry name" value="Ribonuclease Z/Hydroxyacylglutathione hydrolase-like"/>
    <property type="match status" value="1"/>
</dbReference>
<reference evidence="7 8" key="1">
    <citation type="submission" date="2016-11" db="EMBL/GenBank/DDBJ databases">
        <authorList>
            <person name="Jaros S."/>
            <person name="Januszkiewicz K."/>
            <person name="Wedrychowicz H."/>
        </authorList>
    </citation>
    <scope>NUCLEOTIDE SEQUENCE [LARGE SCALE GENOMIC DNA]</scope>
    <source>
        <strain evidence="7 8">DSM 15970</strain>
    </source>
</reference>
<organism evidence="7 8">
    <name type="scientific">Parasporobacterium paucivorans DSM 15970</name>
    <dbReference type="NCBI Taxonomy" id="1122934"/>
    <lineage>
        <taxon>Bacteria</taxon>
        <taxon>Bacillati</taxon>
        <taxon>Bacillota</taxon>
        <taxon>Clostridia</taxon>
        <taxon>Lachnospirales</taxon>
        <taxon>Lachnospiraceae</taxon>
        <taxon>Parasporobacterium</taxon>
    </lineage>
</organism>
<dbReference type="Gene3D" id="3.30.70.270">
    <property type="match status" value="1"/>
</dbReference>
<evidence type="ECO:0000313" key="8">
    <source>
        <dbReference type="Proteomes" id="UP000184342"/>
    </source>
</evidence>
<dbReference type="InterPro" id="IPR000160">
    <property type="entry name" value="GGDEF_dom"/>
</dbReference>
<keyword evidence="8" id="KW-1185">Reference proteome</keyword>
<dbReference type="AlphaFoldDB" id="A0A1M6JZ50"/>
<dbReference type="CDD" id="cd07709">
    <property type="entry name" value="flavodiiron_proteins_MBL-fold"/>
    <property type="match status" value="1"/>
</dbReference>
<evidence type="ECO:0000256" key="2">
    <source>
        <dbReference type="ARBA" id="ARBA00024867"/>
    </source>
</evidence>
<evidence type="ECO:0000256" key="1">
    <source>
        <dbReference type="ARBA" id="ARBA00018672"/>
    </source>
</evidence>
<dbReference type="SUPFAM" id="SSF55073">
    <property type="entry name" value="Nucleotide cyclase"/>
    <property type="match status" value="1"/>
</dbReference>
<dbReference type="Proteomes" id="UP000184342">
    <property type="component" value="Unassembled WGS sequence"/>
</dbReference>
<dbReference type="SMART" id="SM00267">
    <property type="entry name" value="GGDEF"/>
    <property type="match status" value="1"/>
</dbReference>
<dbReference type="Pfam" id="PF00072">
    <property type="entry name" value="Response_reg"/>
    <property type="match status" value="1"/>
</dbReference>
<dbReference type="InterPro" id="IPR043128">
    <property type="entry name" value="Rev_trsase/Diguanyl_cyclase"/>
</dbReference>
<accession>A0A1M6JZ50</accession>
<dbReference type="Pfam" id="PF00990">
    <property type="entry name" value="GGDEF"/>
    <property type="match status" value="1"/>
</dbReference>
<feature type="domain" description="Response regulatory" evidence="5">
    <location>
        <begin position="536"/>
        <end position="652"/>
    </location>
</feature>
<dbReference type="GO" id="GO:0000160">
    <property type="term" value="P:phosphorelay signal transduction system"/>
    <property type="evidence" value="ECO:0007669"/>
    <property type="project" value="InterPro"/>
</dbReference>
<dbReference type="RefSeq" id="WP_073994355.1">
    <property type="nucleotide sequence ID" value="NZ_FQYT01000024.1"/>
</dbReference>
<feature type="domain" description="GGDEF" evidence="6">
    <location>
        <begin position="391"/>
        <end position="526"/>
    </location>
</feature>
<proteinExistence type="predicted"/>
<dbReference type="PROSITE" id="PS50110">
    <property type="entry name" value="RESPONSE_REGULATORY"/>
    <property type="match status" value="1"/>
</dbReference>
<dbReference type="SMART" id="SM00448">
    <property type="entry name" value="REC"/>
    <property type="match status" value="1"/>
</dbReference>
<dbReference type="Gene3D" id="3.40.50.2300">
    <property type="match status" value="1"/>
</dbReference>
<dbReference type="InterPro" id="IPR001789">
    <property type="entry name" value="Sig_transdc_resp-reg_receiver"/>
</dbReference>
<dbReference type="InterPro" id="IPR011006">
    <property type="entry name" value="CheY-like_superfamily"/>
</dbReference>
<dbReference type="InterPro" id="IPR045761">
    <property type="entry name" value="ODP_dom"/>
</dbReference>
<feature type="coiled-coil region" evidence="4">
    <location>
        <begin position="330"/>
        <end position="361"/>
    </location>
</feature>
<dbReference type="SMART" id="SM00849">
    <property type="entry name" value="Lactamase_B"/>
    <property type="match status" value="1"/>
</dbReference>
<evidence type="ECO:0000256" key="4">
    <source>
        <dbReference type="SAM" id="Coils"/>
    </source>
</evidence>
<dbReference type="InterPro" id="IPR036866">
    <property type="entry name" value="RibonucZ/Hydroxyglut_hydro"/>
</dbReference>
<comment type="caution">
    <text evidence="3">Lacks conserved residue(s) required for the propagation of feature annotation.</text>
</comment>
<dbReference type="SUPFAM" id="SSF56281">
    <property type="entry name" value="Metallo-hydrolase/oxidoreductase"/>
    <property type="match status" value="1"/>
</dbReference>